<reference evidence="2" key="2">
    <citation type="journal article" date="2021" name="Microbiol. Resour. Announc.">
        <title>Complete Genome Sequence of Polycladomyces abyssicola JIR-001T, Isolated from Hemipelagic Sediment in Deep Seawater.</title>
        <authorList>
            <person name="Tsubouchi T."/>
            <person name="Kaneko Y."/>
        </authorList>
    </citation>
    <scope>NUCLEOTIDE SEQUENCE</scope>
    <source>
        <strain evidence="2">JIR-001</strain>
    </source>
</reference>
<feature type="compositionally biased region" description="Basic and acidic residues" evidence="1">
    <location>
        <begin position="11"/>
        <end position="20"/>
    </location>
</feature>
<feature type="compositionally biased region" description="Basic and acidic residues" evidence="1">
    <location>
        <begin position="52"/>
        <end position="64"/>
    </location>
</feature>
<protein>
    <submittedName>
        <fullName evidence="2">Uncharacterized protein</fullName>
    </submittedName>
</protein>
<dbReference type="Proteomes" id="UP000677436">
    <property type="component" value="Chromosome"/>
</dbReference>
<feature type="compositionally biased region" description="Acidic residues" evidence="1">
    <location>
        <begin position="67"/>
        <end position="93"/>
    </location>
</feature>
<evidence type="ECO:0000313" key="2">
    <source>
        <dbReference type="EMBL" id="BCU81012.1"/>
    </source>
</evidence>
<feature type="compositionally biased region" description="Polar residues" evidence="1">
    <location>
        <begin position="1"/>
        <end position="10"/>
    </location>
</feature>
<keyword evidence="3" id="KW-1185">Reference proteome</keyword>
<name>A0A8D5UD23_9BACL</name>
<organism evidence="2 3">
    <name type="scientific">Polycladomyces abyssicola</name>
    <dbReference type="NCBI Taxonomy" id="1125966"/>
    <lineage>
        <taxon>Bacteria</taxon>
        <taxon>Bacillati</taxon>
        <taxon>Bacillota</taxon>
        <taxon>Bacilli</taxon>
        <taxon>Bacillales</taxon>
        <taxon>Thermoactinomycetaceae</taxon>
        <taxon>Polycladomyces</taxon>
    </lineage>
</organism>
<reference evidence="2" key="1">
    <citation type="journal article" date="2013" name="Int. J. Syst. Evol. Microbiol.">
        <title>Polycladomyces abyssicola gen. nov., sp. nov., a thermophilic filamentous bacterium isolated from hemipelagic sediment.</title>
        <authorList>
            <person name="Tsubouchi T."/>
            <person name="Shimane Y."/>
            <person name="Mori K."/>
            <person name="Usui K."/>
            <person name="Hiraki T."/>
            <person name="Tame A."/>
            <person name="Uematsu K."/>
            <person name="Maruyama T."/>
            <person name="Hatada Y."/>
        </authorList>
    </citation>
    <scope>NUCLEOTIDE SEQUENCE</scope>
    <source>
        <strain evidence="2">JIR-001</strain>
    </source>
</reference>
<evidence type="ECO:0000256" key="1">
    <source>
        <dbReference type="SAM" id="MobiDB-lite"/>
    </source>
</evidence>
<sequence length="93" mass="10191">MISQTPSQSKVSEDVTHDTPPETDDLPVTNSNQSYSTNDQLSVEDISAASDVETKTPDQEKGITEGESTETDATQDEPSQTDESDEDYGTFEW</sequence>
<feature type="compositionally biased region" description="Polar residues" evidence="1">
    <location>
        <begin position="28"/>
        <end position="41"/>
    </location>
</feature>
<evidence type="ECO:0000313" key="3">
    <source>
        <dbReference type="Proteomes" id="UP000677436"/>
    </source>
</evidence>
<feature type="region of interest" description="Disordered" evidence="1">
    <location>
        <begin position="1"/>
        <end position="93"/>
    </location>
</feature>
<proteinExistence type="predicted"/>
<gene>
    <name evidence="2" type="ORF">JIR001_07950</name>
</gene>
<dbReference type="AlphaFoldDB" id="A0A8D5UD23"/>
<dbReference type="KEGG" id="pabs:JIR001_07950"/>
<dbReference type="EMBL" id="AP024601">
    <property type="protein sequence ID" value="BCU81012.1"/>
    <property type="molecule type" value="Genomic_DNA"/>
</dbReference>
<accession>A0A8D5UD23</accession>